<keyword evidence="2" id="KW-1185">Reference proteome</keyword>
<dbReference type="AlphaFoldDB" id="Q5NRG4"/>
<evidence type="ECO:0000313" key="1">
    <source>
        <dbReference type="EMBL" id="AAV88690.1"/>
    </source>
</evidence>
<dbReference type="HOGENOM" id="CLU_2453995_0_0_5"/>
<sequence length="89" mass="10725">MLMIQSIISFSILSRSFHNDEIANDNPFHYQTFFYSYRFLRFIEKNPKRPLSPDLKAFLGDQKKDKIDADKKEFEGSFKKWGVILMRLW</sequence>
<accession>Q5NRG4</accession>
<evidence type="ECO:0000313" key="2">
    <source>
        <dbReference type="Proteomes" id="UP000001173"/>
    </source>
</evidence>
<gene>
    <name evidence="1" type="ordered locus">ZMO0066</name>
</gene>
<proteinExistence type="predicted"/>
<dbReference type="Proteomes" id="UP000001173">
    <property type="component" value="Chromosome"/>
</dbReference>
<dbReference type="EMBL" id="AE008692">
    <property type="protein sequence ID" value="AAV88690.1"/>
    <property type="molecule type" value="Genomic_DNA"/>
</dbReference>
<dbReference type="KEGG" id="zmo:ZMO0066"/>
<reference evidence="1 2" key="1">
    <citation type="journal article" date="2005" name="Nat. Biotechnol.">
        <title>The genome sequence of the ethanologenic bacterium Zymomonas mobilis ZM4.</title>
        <authorList>
            <person name="Seo J.S."/>
            <person name="Chong H."/>
            <person name="Park H.S."/>
            <person name="Yoon K.O."/>
            <person name="Jung C."/>
            <person name="Kim J.J."/>
            <person name="Hong J.H."/>
            <person name="Kim H."/>
            <person name="Kim J.H."/>
            <person name="Kil J.I."/>
            <person name="Park C.J."/>
            <person name="Oh H.M."/>
            <person name="Lee J.S."/>
            <person name="Jin S.J."/>
            <person name="Um H.W."/>
            <person name="Lee H.J."/>
            <person name="Oh S.J."/>
            <person name="Kim J.Y."/>
            <person name="Kang H.L."/>
            <person name="Lee S.Y."/>
            <person name="Lee K.J."/>
            <person name="Kang H.S."/>
        </authorList>
    </citation>
    <scope>NUCLEOTIDE SEQUENCE [LARGE SCALE GENOMIC DNA]</scope>
    <source>
        <strain evidence="2">ATCC 31821 / ZM4 / CP4</strain>
    </source>
</reference>
<name>Q5NRG4_ZYMMO</name>
<protein>
    <submittedName>
        <fullName evidence="1">Uncharacterized protein</fullName>
    </submittedName>
</protein>
<organism evidence="1 2">
    <name type="scientific">Zymomonas mobilis subsp. mobilis (strain ATCC 31821 / ZM4 / CP4)</name>
    <dbReference type="NCBI Taxonomy" id="264203"/>
    <lineage>
        <taxon>Bacteria</taxon>
        <taxon>Pseudomonadati</taxon>
        <taxon>Pseudomonadota</taxon>
        <taxon>Alphaproteobacteria</taxon>
        <taxon>Sphingomonadales</taxon>
        <taxon>Zymomonadaceae</taxon>
        <taxon>Zymomonas</taxon>
    </lineage>
</organism>
<reference evidence="1 2" key="2">
    <citation type="journal article" date="2009" name="Nat. Biotechnol.">
        <title>Improved genome annotation for Zymomonas mobilis.</title>
        <authorList>
            <person name="Yang S."/>
            <person name="Pappas K.M."/>
            <person name="Hauser L.J."/>
            <person name="Land M.L."/>
            <person name="Chen G.L."/>
            <person name="Hurst G.B."/>
            <person name="Pan C."/>
            <person name="Kouvelis V.N."/>
            <person name="Typas M.A."/>
            <person name="Pelletier D.A."/>
            <person name="Klingeman D.M."/>
            <person name="Chang Y.J."/>
            <person name="Samatova N.F."/>
            <person name="Brown S.D."/>
        </authorList>
    </citation>
    <scope>NUCLEOTIDE SEQUENCE [LARGE SCALE GENOMIC DNA]</scope>
    <source>
        <strain evidence="2">ATCC 31821 / ZM4 / CP4</strain>
    </source>
</reference>